<evidence type="ECO:0000313" key="2">
    <source>
        <dbReference type="EMBL" id="MCS2610093.1"/>
    </source>
</evidence>
<dbReference type="Proteomes" id="UP001165542">
    <property type="component" value="Unassembled WGS sequence"/>
</dbReference>
<evidence type="ECO:0000256" key="1">
    <source>
        <dbReference type="SAM" id="SignalP"/>
    </source>
</evidence>
<dbReference type="InterPro" id="IPR011990">
    <property type="entry name" value="TPR-like_helical_dom_sf"/>
</dbReference>
<protein>
    <recommendedName>
        <fullName evidence="4">Tetratricopeptide repeat protein</fullName>
    </recommendedName>
</protein>
<proteinExistence type="predicted"/>
<comment type="caution">
    <text evidence="2">The sequence shown here is derived from an EMBL/GenBank/DDBJ whole genome shotgun (WGS) entry which is preliminary data.</text>
</comment>
<gene>
    <name evidence="2" type="ORF">LLY24_12285</name>
</gene>
<sequence>MRTLHKLAWTLGVALWSAGVAANQPLPGGIISDLNALEAQLGDGELDAVASRAGAQASRLAGGNAADRWASALYRQLEANALAQQEAFIPAAESLRQARQISGVDSATAQRWLREEVSLRRAGGEMDTAIELLSQWLEGRDNERDLWRLTGWLAHEQRWEEAAEWLGRATAVTSSLDDRQRSLALAIYRNADLTDEALAWLLDGLRSDSDANMWRQAAGLAQQVGRPDVAAGLWETAWQLGIFDAMDDFWTLVQLHLAGGTPARAAEHLERALAEGRLVREPMTLRKLAEAWQQAKDIDHTLAAWEALAMLTQAADDWRALGQLAYAWGRESVAESAWEKASELGDVQADQWLAGLTSEE</sequence>
<evidence type="ECO:0000313" key="3">
    <source>
        <dbReference type="Proteomes" id="UP001165542"/>
    </source>
</evidence>
<dbReference type="RefSeq" id="WP_259036592.1">
    <property type="nucleotide sequence ID" value="NZ_JAJISC010000005.1"/>
</dbReference>
<dbReference type="SUPFAM" id="SSF48452">
    <property type="entry name" value="TPR-like"/>
    <property type="match status" value="1"/>
</dbReference>
<feature type="chain" id="PRO_5046467683" description="Tetratricopeptide repeat protein" evidence="1">
    <location>
        <begin position="23"/>
        <end position="360"/>
    </location>
</feature>
<keyword evidence="1" id="KW-0732">Signal</keyword>
<name>A0ABT2EET6_9GAMM</name>
<accession>A0ABT2EET6</accession>
<dbReference type="EMBL" id="JAJISC010000005">
    <property type="protein sequence ID" value="MCS2610093.1"/>
    <property type="molecule type" value="Genomic_DNA"/>
</dbReference>
<feature type="signal peptide" evidence="1">
    <location>
        <begin position="1"/>
        <end position="22"/>
    </location>
</feature>
<reference evidence="2" key="1">
    <citation type="submission" date="2021-11" db="EMBL/GenBank/DDBJ databases">
        <title>Halomonas sp., isolated from a coastal aquaculture zone in Dongshan Bay.</title>
        <authorList>
            <person name="Lin W."/>
        </authorList>
    </citation>
    <scope>NUCLEOTIDE SEQUENCE</scope>
    <source>
        <strain evidence="2">Yzlin-01</strain>
    </source>
</reference>
<keyword evidence="3" id="KW-1185">Reference proteome</keyword>
<dbReference type="Gene3D" id="1.25.40.10">
    <property type="entry name" value="Tetratricopeptide repeat domain"/>
    <property type="match status" value="1"/>
</dbReference>
<evidence type="ECO:0008006" key="4">
    <source>
        <dbReference type="Google" id="ProtNLM"/>
    </source>
</evidence>
<organism evidence="2 3">
    <name type="scientific">Halomonas dongshanensis</name>
    <dbReference type="NCBI Taxonomy" id="2890835"/>
    <lineage>
        <taxon>Bacteria</taxon>
        <taxon>Pseudomonadati</taxon>
        <taxon>Pseudomonadota</taxon>
        <taxon>Gammaproteobacteria</taxon>
        <taxon>Oceanospirillales</taxon>
        <taxon>Halomonadaceae</taxon>
        <taxon>Halomonas</taxon>
    </lineage>
</organism>